<name>A0ABV9HC73_9MICO</name>
<protein>
    <recommendedName>
        <fullName evidence="4">Polysaccharide pyruvyl transferase WcaK-like protein</fullName>
    </recommendedName>
</protein>
<keyword evidence="3" id="KW-1185">Reference proteome</keyword>
<proteinExistence type="predicted"/>
<dbReference type="EMBL" id="JBHSFI010000001">
    <property type="protein sequence ID" value="MFC4626656.1"/>
    <property type="molecule type" value="Genomic_DNA"/>
</dbReference>
<sequence length="427" mass="47092">MALGEREEALMRQFLPQVAIVRGELSDDGQPTTPELASAWSSAEILVHGSAADVENRHAEFLHWSRTTGKPHGYAGVTADPVCPPTWGTLAELEAMAAFLPPEFLGAEAREPLDSAEFIFCRDSISLKYLRRQQIRAKTLGFGPDGTFTYVFADAATIEPFLEEMDLRRDNFACFVPRLRYAPYAKIHGREPTPESLRRDAINAATHRSDLAALVTAIATWVRQTKAPAVVVPEMSYAPAYAREHLLPLLPPDVAPHVRILDRFWSLAEASAIYSVSRAVISMECHSPIIATAHAVPTLYLRLPTETVKGRMYDDLGGPDVIIEVGPGAETAAQDAVISIIEDPQRWSGLSSRVNAVARRRLRQMAATILYGESARPMRQRSTASQLEVHNEKHKIARPGRTPTPQRHTRRDERGGIAGPGSVWSGR</sequence>
<evidence type="ECO:0000313" key="2">
    <source>
        <dbReference type="EMBL" id="MFC4626656.1"/>
    </source>
</evidence>
<gene>
    <name evidence="2" type="ORF">ACFO6V_00335</name>
</gene>
<evidence type="ECO:0000313" key="3">
    <source>
        <dbReference type="Proteomes" id="UP001596011"/>
    </source>
</evidence>
<dbReference type="Proteomes" id="UP001596011">
    <property type="component" value="Unassembled WGS sequence"/>
</dbReference>
<organism evidence="2 3">
    <name type="scientific">Promicromonospora alba</name>
    <dbReference type="NCBI Taxonomy" id="1616110"/>
    <lineage>
        <taxon>Bacteria</taxon>
        <taxon>Bacillati</taxon>
        <taxon>Actinomycetota</taxon>
        <taxon>Actinomycetes</taxon>
        <taxon>Micrococcales</taxon>
        <taxon>Promicromonosporaceae</taxon>
        <taxon>Promicromonospora</taxon>
    </lineage>
</organism>
<evidence type="ECO:0008006" key="4">
    <source>
        <dbReference type="Google" id="ProtNLM"/>
    </source>
</evidence>
<comment type="caution">
    <text evidence="2">The sequence shown here is derived from an EMBL/GenBank/DDBJ whole genome shotgun (WGS) entry which is preliminary data.</text>
</comment>
<dbReference type="RefSeq" id="WP_377130980.1">
    <property type="nucleotide sequence ID" value="NZ_JBHSFI010000001.1"/>
</dbReference>
<accession>A0ABV9HC73</accession>
<reference evidence="3" key="1">
    <citation type="journal article" date="2019" name="Int. J. Syst. Evol. Microbiol.">
        <title>The Global Catalogue of Microorganisms (GCM) 10K type strain sequencing project: providing services to taxonomists for standard genome sequencing and annotation.</title>
        <authorList>
            <consortium name="The Broad Institute Genomics Platform"/>
            <consortium name="The Broad Institute Genome Sequencing Center for Infectious Disease"/>
            <person name="Wu L."/>
            <person name="Ma J."/>
        </authorList>
    </citation>
    <scope>NUCLEOTIDE SEQUENCE [LARGE SCALE GENOMIC DNA]</scope>
    <source>
        <strain evidence="3">CCUG 42722</strain>
    </source>
</reference>
<evidence type="ECO:0000256" key="1">
    <source>
        <dbReference type="SAM" id="MobiDB-lite"/>
    </source>
</evidence>
<feature type="region of interest" description="Disordered" evidence="1">
    <location>
        <begin position="373"/>
        <end position="427"/>
    </location>
</feature>